<proteinExistence type="predicted"/>
<dbReference type="Pfam" id="PF02181">
    <property type="entry name" value="FH2"/>
    <property type="match status" value="1"/>
</dbReference>
<dbReference type="InterPro" id="IPR042201">
    <property type="entry name" value="FH2_Formin_sf"/>
</dbReference>
<dbReference type="InterPro" id="IPR015425">
    <property type="entry name" value="FH2_Formin"/>
</dbReference>
<dbReference type="Gene3D" id="1.20.58.2220">
    <property type="entry name" value="Formin, FH2 domain"/>
    <property type="match status" value="1"/>
</dbReference>
<organism evidence="3 4">
    <name type="scientific">Heterorhabditis bacteriophora</name>
    <name type="common">Entomopathogenic nematode worm</name>
    <dbReference type="NCBI Taxonomy" id="37862"/>
    <lineage>
        <taxon>Eukaryota</taxon>
        <taxon>Metazoa</taxon>
        <taxon>Ecdysozoa</taxon>
        <taxon>Nematoda</taxon>
        <taxon>Chromadorea</taxon>
        <taxon>Rhabditida</taxon>
        <taxon>Rhabditina</taxon>
        <taxon>Rhabditomorpha</taxon>
        <taxon>Strongyloidea</taxon>
        <taxon>Heterorhabditidae</taxon>
        <taxon>Heterorhabditis</taxon>
    </lineage>
</organism>
<dbReference type="AlphaFoldDB" id="A0A1I7XMC7"/>
<evidence type="ECO:0000259" key="2">
    <source>
        <dbReference type="PROSITE" id="PS51444"/>
    </source>
</evidence>
<feature type="compositionally biased region" description="Polar residues" evidence="1">
    <location>
        <begin position="1"/>
        <end position="11"/>
    </location>
</feature>
<dbReference type="PANTHER" id="PTHR45725:SF1">
    <property type="entry name" value="DISHEVELLED ASSOCIATED ACTIVATOR OF MORPHOGENESIS, ISOFORM D"/>
    <property type="match status" value="1"/>
</dbReference>
<sequence length="420" mass="48268">MRIKITTISDTSSSPSDPYPSPNLLPPVCPPHAPPPPPPPTEKNGQMGKPIKKEETQKKVPKPTGPLKSLNWVKISEEKAKGTAWEFIEDEKLYRQLDLTDIADTFASSSSHKDDDTDTASNTISRKNREAQITVIDPRRYQNCTIMLSKLKLTHKEIKCALLGMDEKGKLPKDMIEQMLKFVPTKEEILLINEAVNKFKTPTVLALADRYLYEMAQISRFEHRLRCLYIIRSFKERVDYLIPNIQSVIKASAALSSNKRFKQYLSLVLAIGNYLNYGKRNGNAFGFDLHSLNRLVDVKNSHRADRNLMHYIVQLIERKMPDLTKMNRELAAVHEAARFNRGEVMAEIRSLEQAITTVRTEMTFMESSKKEDLPEHIWEENKKDRFISHARHFICSATADYNSLEKLFSEMKSKVIIYKL</sequence>
<feature type="domain" description="FH2" evidence="2">
    <location>
        <begin position="57"/>
        <end position="420"/>
    </location>
</feature>
<dbReference type="GO" id="GO:0030838">
    <property type="term" value="P:positive regulation of actin filament polymerization"/>
    <property type="evidence" value="ECO:0007669"/>
    <property type="project" value="TreeGrafter"/>
</dbReference>
<dbReference type="Proteomes" id="UP000095283">
    <property type="component" value="Unplaced"/>
</dbReference>
<dbReference type="SMART" id="SM00498">
    <property type="entry name" value="FH2"/>
    <property type="match status" value="1"/>
</dbReference>
<reference evidence="4" key="1">
    <citation type="submission" date="2016-11" db="UniProtKB">
        <authorList>
            <consortium name="WormBaseParasite"/>
        </authorList>
    </citation>
    <scope>IDENTIFICATION</scope>
</reference>
<evidence type="ECO:0000256" key="1">
    <source>
        <dbReference type="SAM" id="MobiDB-lite"/>
    </source>
</evidence>
<dbReference type="SUPFAM" id="SSF101447">
    <property type="entry name" value="Formin homology 2 domain (FH2 domain)"/>
    <property type="match status" value="1"/>
</dbReference>
<dbReference type="WBParaSite" id="Hba_18467">
    <property type="protein sequence ID" value="Hba_18467"/>
    <property type="gene ID" value="Hba_18467"/>
</dbReference>
<protein>
    <submittedName>
        <fullName evidence="4">FH2 domain-containing protein</fullName>
    </submittedName>
</protein>
<feature type="compositionally biased region" description="Pro residues" evidence="1">
    <location>
        <begin position="17"/>
        <end position="41"/>
    </location>
</feature>
<keyword evidence="3" id="KW-1185">Reference proteome</keyword>
<dbReference type="PANTHER" id="PTHR45725">
    <property type="entry name" value="FORMIN HOMOLOGY 2 FAMILY MEMBER"/>
    <property type="match status" value="1"/>
</dbReference>
<evidence type="ECO:0000313" key="3">
    <source>
        <dbReference type="Proteomes" id="UP000095283"/>
    </source>
</evidence>
<accession>A0A1I7XMC7</accession>
<evidence type="ECO:0000313" key="4">
    <source>
        <dbReference type="WBParaSite" id="Hba_18467"/>
    </source>
</evidence>
<name>A0A1I7XMC7_HETBA</name>
<dbReference type="PROSITE" id="PS51444">
    <property type="entry name" value="FH2"/>
    <property type="match status" value="1"/>
</dbReference>
<feature type="region of interest" description="Disordered" evidence="1">
    <location>
        <begin position="1"/>
        <end position="68"/>
    </location>
</feature>
<dbReference type="InterPro" id="IPR051425">
    <property type="entry name" value="Formin_Homology"/>
</dbReference>